<name>A0A2P2LFI7_RHIMU</name>
<reference evidence="2" key="1">
    <citation type="submission" date="2018-02" db="EMBL/GenBank/DDBJ databases">
        <title>Rhizophora mucronata_Transcriptome.</title>
        <authorList>
            <person name="Meera S.P."/>
            <person name="Sreeshan A."/>
            <person name="Augustine A."/>
        </authorList>
    </citation>
    <scope>NUCLEOTIDE SEQUENCE</scope>
    <source>
        <tissue evidence="2">Leaf</tissue>
    </source>
</reference>
<proteinExistence type="predicted"/>
<feature type="domain" description="SAC3/GANP/THP3 conserved" evidence="1">
    <location>
        <begin position="1"/>
        <end position="115"/>
    </location>
</feature>
<dbReference type="AlphaFoldDB" id="A0A2P2LFI7"/>
<protein>
    <submittedName>
        <fullName evidence="2">SAC3 family protein 1</fullName>
    </submittedName>
</protein>
<dbReference type="GO" id="GO:0005737">
    <property type="term" value="C:cytoplasm"/>
    <property type="evidence" value="ECO:0007669"/>
    <property type="project" value="TreeGrafter"/>
</dbReference>
<dbReference type="InterPro" id="IPR045107">
    <property type="entry name" value="SAC3/GANP/THP3"/>
</dbReference>
<dbReference type="GO" id="GO:0070390">
    <property type="term" value="C:transcription export complex 2"/>
    <property type="evidence" value="ECO:0007669"/>
    <property type="project" value="TreeGrafter"/>
</dbReference>
<dbReference type="Gene3D" id="1.25.40.990">
    <property type="match status" value="1"/>
</dbReference>
<evidence type="ECO:0000313" key="2">
    <source>
        <dbReference type="EMBL" id="MBX16742.1"/>
    </source>
</evidence>
<dbReference type="GO" id="GO:0006406">
    <property type="term" value="P:mRNA export from nucleus"/>
    <property type="evidence" value="ECO:0007669"/>
    <property type="project" value="TreeGrafter"/>
</dbReference>
<organism evidence="2">
    <name type="scientific">Rhizophora mucronata</name>
    <name type="common">Asiatic mangrove</name>
    <dbReference type="NCBI Taxonomy" id="61149"/>
    <lineage>
        <taxon>Eukaryota</taxon>
        <taxon>Viridiplantae</taxon>
        <taxon>Streptophyta</taxon>
        <taxon>Embryophyta</taxon>
        <taxon>Tracheophyta</taxon>
        <taxon>Spermatophyta</taxon>
        <taxon>Magnoliopsida</taxon>
        <taxon>eudicotyledons</taxon>
        <taxon>Gunneridae</taxon>
        <taxon>Pentapetalae</taxon>
        <taxon>rosids</taxon>
        <taxon>fabids</taxon>
        <taxon>Malpighiales</taxon>
        <taxon>Rhizophoraceae</taxon>
        <taxon>Rhizophora</taxon>
    </lineage>
</organism>
<dbReference type="EMBL" id="GGEC01036258">
    <property type="protein sequence ID" value="MBX16742.1"/>
    <property type="molecule type" value="Transcribed_RNA"/>
</dbReference>
<dbReference type="PANTHER" id="PTHR12436:SF3">
    <property type="entry name" value="GERMINAL-CENTER ASSOCIATED NUCLEAR PROTEIN"/>
    <property type="match status" value="1"/>
</dbReference>
<dbReference type="InterPro" id="IPR005062">
    <property type="entry name" value="SAC3/GANP/THP3_conserved"/>
</dbReference>
<accession>A0A2P2LFI7</accession>
<dbReference type="PANTHER" id="PTHR12436">
    <property type="entry name" value="80 KDA MCM3-ASSOCIATED PROTEIN"/>
    <property type="match status" value="1"/>
</dbReference>
<dbReference type="Pfam" id="PF03399">
    <property type="entry name" value="SAC3_GANP"/>
    <property type="match status" value="1"/>
</dbReference>
<sequence>MCPEGERSQREQLQDLSVFERLDGDPRKTSPGLAIKKFCRTISSKNVQALDVRPLPILEETLTYLLSFLDSTDHDFEVTHDFIFDRTRSIRQDLVMQNIVNHRAIVMYEKMVLFLC</sequence>
<evidence type="ECO:0000259" key="1">
    <source>
        <dbReference type="Pfam" id="PF03399"/>
    </source>
</evidence>